<dbReference type="Proteomes" id="UP000024635">
    <property type="component" value="Unassembled WGS sequence"/>
</dbReference>
<protein>
    <submittedName>
        <fullName evidence="1">Uncharacterized protein</fullName>
    </submittedName>
</protein>
<accession>A0A016VGW9</accession>
<evidence type="ECO:0000313" key="1">
    <source>
        <dbReference type="EMBL" id="EYC26277.1"/>
    </source>
</evidence>
<proteinExistence type="predicted"/>
<reference evidence="2" key="1">
    <citation type="journal article" date="2015" name="Nat. Genet.">
        <title>The genome and transcriptome of the zoonotic hookworm Ancylostoma ceylanicum identify infection-specific gene families.</title>
        <authorList>
            <person name="Schwarz E.M."/>
            <person name="Hu Y."/>
            <person name="Antoshechkin I."/>
            <person name="Miller M.M."/>
            <person name="Sternberg P.W."/>
            <person name="Aroian R.V."/>
        </authorList>
    </citation>
    <scope>NUCLEOTIDE SEQUENCE</scope>
    <source>
        <strain evidence="2">HY135</strain>
    </source>
</reference>
<sequence>MAEWIVMQTRRQRLEGLNRFDCSRVIALLLVKFAKGAVISATRQERKLAQTFERVLLDAAYSDLTVEAEKDEEGGQ</sequence>
<dbReference type="EMBL" id="JARK01001346">
    <property type="protein sequence ID" value="EYC26277.1"/>
    <property type="molecule type" value="Genomic_DNA"/>
</dbReference>
<keyword evidence="2" id="KW-1185">Reference proteome</keyword>
<evidence type="ECO:0000313" key="2">
    <source>
        <dbReference type="Proteomes" id="UP000024635"/>
    </source>
</evidence>
<gene>
    <name evidence="1" type="primary">Acey_s0010.g1060</name>
    <name evidence="1" type="ORF">Y032_0010g1060</name>
</gene>
<organism evidence="1 2">
    <name type="scientific">Ancylostoma ceylanicum</name>
    <dbReference type="NCBI Taxonomy" id="53326"/>
    <lineage>
        <taxon>Eukaryota</taxon>
        <taxon>Metazoa</taxon>
        <taxon>Ecdysozoa</taxon>
        <taxon>Nematoda</taxon>
        <taxon>Chromadorea</taxon>
        <taxon>Rhabditida</taxon>
        <taxon>Rhabditina</taxon>
        <taxon>Rhabditomorpha</taxon>
        <taxon>Strongyloidea</taxon>
        <taxon>Ancylostomatidae</taxon>
        <taxon>Ancylostomatinae</taxon>
        <taxon>Ancylostoma</taxon>
    </lineage>
</organism>
<comment type="caution">
    <text evidence="1">The sequence shown here is derived from an EMBL/GenBank/DDBJ whole genome shotgun (WGS) entry which is preliminary data.</text>
</comment>
<dbReference type="AlphaFoldDB" id="A0A016VGW9"/>
<name>A0A016VGW9_9BILA</name>